<dbReference type="HOGENOM" id="CLU_022195_0_2_1"/>
<dbReference type="STRING" id="685588.A0A067T4W3"/>
<comment type="similarity">
    <text evidence="2 7">Belongs to the cytochrome P450 family.</text>
</comment>
<dbReference type="Proteomes" id="UP000027222">
    <property type="component" value="Unassembled WGS sequence"/>
</dbReference>
<keyword evidence="10" id="KW-1185">Reference proteome</keyword>
<keyword evidence="4 7" id="KW-0560">Oxidoreductase</keyword>
<dbReference type="CDD" id="cd11041">
    <property type="entry name" value="CYP503A1-like"/>
    <property type="match status" value="1"/>
</dbReference>
<evidence type="ECO:0000256" key="1">
    <source>
        <dbReference type="ARBA" id="ARBA00001971"/>
    </source>
</evidence>
<dbReference type="InterPro" id="IPR002403">
    <property type="entry name" value="Cyt_P450_E_grp-IV"/>
</dbReference>
<dbReference type="SUPFAM" id="SSF48264">
    <property type="entry name" value="Cytochrome P450"/>
    <property type="match status" value="1"/>
</dbReference>
<dbReference type="GO" id="GO:0020037">
    <property type="term" value="F:heme binding"/>
    <property type="evidence" value="ECO:0007669"/>
    <property type="project" value="InterPro"/>
</dbReference>
<evidence type="ECO:0000256" key="3">
    <source>
        <dbReference type="ARBA" id="ARBA00022723"/>
    </source>
</evidence>
<keyword evidence="5 6" id="KW-0408">Iron</keyword>
<evidence type="ECO:0000256" key="8">
    <source>
        <dbReference type="SAM" id="Phobius"/>
    </source>
</evidence>
<keyword evidence="6 7" id="KW-0349">Heme</keyword>
<dbReference type="PROSITE" id="PS00086">
    <property type="entry name" value="CYTOCHROME_P450"/>
    <property type="match status" value="1"/>
</dbReference>
<reference evidence="10" key="1">
    <citation type="journal article" date="2014" name="Proc. Natl. Acad. Sci. U.S.A.">
        <title>Extensive sampling of basidiomycete genomes demonstrates inadequacy of the white-rot/brown-rot paradigm for wood decay fungi.</title>
        <authorList>
            <person name="Riley R."/>
            <person name="Salamov A.A."/>
            <person name="Brown D.W."/>
            <person name="Nagy L.G."/>
            <person name="Floudas D."/>
            <person name="Held B.W."/>
            <person name="Levasseur A."/>
            <person name="Lombard V."/>
            <person name="Morin E."/>
            <person name="Otillar R."/>
            <person name="Lindquist E.A."/>
            <person name="Sun H."/>
            <person name="LaButti K.M."/>
            <person name="Schmutz J."/>
            <person name="Jabbour D."/>
            <person name="Luo H."/>
            <person name="Baker S.E."/>
            <person name="Pisabarro A.G."/>
            <person name="Walton J.D."/>
            <person name="Blanchette R.A."/>
            <person name="Henrissat B."/>
            <person name="Martin F."/>
            <person name="Cullen D."/>
            <person name="Hibbett D.S."/>
            <person name="Grigoriev I.V."/>
        </authorList>
    </citation>
    <scope>NUCLEOTIDE SEQUENCE [LARGE SCALE GENOMIC DNA]</scope>
    <source>
        <strain evidence="10">CBS 339.88</strain>
    </source>
</reference>
<evidence type="ECO:0000256" key="2">
    <source>
        <dbReference type="ARBA" id="ARBA00010617"/>
    </source>
</evidence>
<protein>
    <recommendedName>
        <fullName evidence="11">Cytochrome P450</fullName>
    </recommendedName>
</protein>
<evidence type="ECO:0000256" key="4">
    <source>
        <dbReference type="ARBA" id="ARBA00023002"/>
    </source>
</evidence>
<evidence type="ECO:0000256" key="6">
    <source>
        <dbReference type="PIRSR" id="PIRSR602403-1"/>
    </source>
</evidence>
<dbReference type="EMBL" id="KL142384">
    <property type="protein sequence ID" value="KDR74053.1"/>
    <property type="molecule type" value="Genomic_DNA"/>
</dbReference>
<feature type="binding site" description="axial binding residue" evidence="6">
    <location>
        <position position="451"/>
    </location>
    <ligand>
        <name>heme</name>
        <dbReference type="ChEBI" id="CHEBI:30413"/>
    </ligand>
    <ligandPart>
        <name>Fe</name>
        <dbReference type="ChEBI" id="CHEBI:18248"/>
    </ligandPart>
</feature>
<feature type="transmembrane region" description="Helical" evidence="8">
    <location>
        <begin position="6"/>
        <end position="26"/>
    </location>
</feature>
<keyword evidence="8" id="KW-1133">Transmembrane helix</keyword>
<dbReference type="PANTHER" id="PTHR46206">
    <property type="entry name" value="CYTOCHROME P450"/>
    <property type="match status" value="1"/>
</dbReference>
<dbReference type="InterPro" id="IPR017972">
    <property type="entry name" value="Cyt_P450_CS"/>
</dbReference>
<dbReference type="Gene3D" id="1.10.630.10">
    <property type="entry name" value="Cytochrome P450"/>
    <property type="match status" value="1"/>
</dbReference>
<dbReference type="InterPro" id="IPR001128">
    <property type="entry name" value="Cyt_P450"/>
</dbReference>
<dbReference type="OrthoDB" id="1844152at2759"/>
<evidence type="ECO:0000313" key="9">
    <source>
        <dbReference type="EMBL" id="KDR74053.1"/>
    </source>
</evidence>
<accession>A0A067T4W3</accession>
<organism evidence="9 10">
    <name type="scientific">Galerina marginata (strain CBS 339.88)</name>
    <dbReference type="NCBI Taxonomy" id="685588"/>
    <lineage>
        <taxon>Eukaryota</taxon>
        <taxon>Fungi</taxon>
        <taxon>Dikarya</taxon>
        <taxon>Basidiomycota</taxon>
        <taxon>Agaricomycotina</taxon>
        <taxon>Agaricomycetes</taxon>
        <taxon>Agaricomycetidae</taxon>
        <taxon>Agaricales</taxon>
        <taxon>Agaricineae</taxon>
        <taxon>Strophariaceae</taxon>
        <taxon>Galerina</taxon>
    </lineage>
</organism>
<dbReference type="InterPro" id="IPR036396">
    <property type="entry name" value="Cyt_P450_sf"/>
</dbReference>
<dbReference type="GO" id="GO:0004497">
    <property type="term" value="F:monooxygenase activity"/>
    <property type="evidence" value="ECO:0007669"/>
    <property type="project" value="UniProtKB-KW"/>
</dbReference>
<evidence type="ECO:0000256" key="7">
    <source>
        <dbReference type="RuleBase" id="RU000461"/>
    </source>
</evidence>
<keyword evidence="8" id="KW-0472">Membrane</keyword>
<evidence type="ECO:0008006" key="11">
    <source>
        <dbReference type="Google" id="ProtNLM"/>
    </source>
</evidence>
<keyword evidence="8" id="KW-0812">Transmembrane</keyword>
<dbReference type="AlphaFoldDB" id="A0A067T4W3"/>
<keyword evidence="3 6" id="KW-0479">Metal-binding</keyword>
<dbReference type="PRINTS" id="PR00465">
    <property type="entry name" value="EP450IV"/>
</dbReference>
<name>A0A067T4W3_GALM3</name>
<dbReference type="GO" id="GO:0005506">
    <property type="term" value="F:iron ion binding"/>
    <property type="evidence" value="ECO:0007669"/>
    <property type="project" value="InterPro"/>
</dbReference>
<comment type="cofactor">
    <cofactor evidence="1 6">
        <name>heme</name>
        <dbReference type="ChEBI" id="CHEBI:30413"/>
    </cofactor>
</comment>
<evidence type="ECO:0000256" key="5">
    <source>
        <dbReference type="ARBA" id="ARBA00023004"/>
    </source>
</evidence>
<dbReference type="GO" id="GO:0016705">
    <property type="term" value="F:oxidoreductase activity, acting on paired donors, with incorporation or reduction of molecular oxygen"/>
    <property type="evidence" value="ECO:0007669"/>
    <property type="project" value="InterPro"/>
</dbReference>
<evidence type="ECO:0000313" key="10">
    <source>
        <dbReference type="Proteomes" id="UP000027222"/>
    </source>
</evidence>
<keyword evidence="7" id="KW-0503">Monooxygenase</keyword>
<dbReference type="Pfam" id="PF00067">
    <property type="entry name" value="p450"/>
    <property type="match status" value="1"/>
</dbReference>
<sequence length="512" mass="58139">MSDEYPFYVLVSVFAILLSTCVWFLGSRLAMPPELRSIPTIGPSGPLFSYIGALRLLFDSDGVFQEGYKRQRNSLFKVADFRSWVIIVSGPRYIDDIIKSQEEVLAFEAAIDEALHTLLPNIRRSHLHVPIIRHQLTRELNDSFPDIQDEVTTAFNELLADKQDDMAVGWAKIPALDTALEVVFRTAHRMFVGLPLCRDPDYKGFNMRFAVDISKAASLIRLCPPWLKPLVGRLFANAPEALRRTVSHLRPLVEERRRNIERYGKNYPGKPEDILSWFMDEVDGNNDEEKLTHLAFHILTVNFGAVYTIAMSFTQALYHLAACPEYVEPLREEIESVLSLEGSTKSATVEMRKLDSFLKESQRLNGLAAASTYRKVLKPFTFWDGTVMPPGVILAVAAHSTHLDDDIYQDAKKFDGFRFANRKSDLDDTNLQNMVTPSLEFLPFGVGRHHCPGRFFTVVILKVMMMHIITNYDVKLEKEGQRPPDSWFSTDNLPNSSAKVLLTKRKSQGHGL</sequence>
<proteinExistence type="inferred from homology"/>
<gene>
    <name evidence="9" type="ORF">GALMADRAFT_250782</name>
</gene>